<evidence type="ECO:0000256" key="4">
    <source>
        <dbReference type="ARBA" id="ARBA00022679"/>
    </source>
</evidence>
<dbReference type="PANTHER" id="PTHR33908:SF11">
    <property type="entry name" value="MEMBRANE PROTEIN"/>
    <property type="match status" value="1"/>
</dbReference>
<dbReference type="Proteomes" id="UP000244335">
    <property type="component" value="Unassembled WGS sequence"/>
</dbReference>
<dbReference type="Pfam" id="PF13231">
    <property type="entry name" value="PMT_2"/>
    <property type="match status" value="1"/>
</dbReference>
<evidence type="ECO:0000256" key="8">
    <source>
        <dbReference type="SAM" id="Phobius"/>
    </source>
</evidence>
<keyword evidence="5 8" id="KW-0812">Transmembrane</keyword>
<dbReference type="GO" id="GO:0009103">
    <property type="term" value="P:lipopolysaccharide biosynthetic process"/>
    <property type="evidence" value="ECO:0007669"/>
    <property type="project" value="UniProtKB-ARBA"/>
</dbReference>
<dbReference type="AlphaFoldDB" id="A0AA92C6W9"/>
<dbReference type="EMBL" id="QDFR01000001">
    <property type="protein sequence ID" value="PVE56845.1"/>
    <property type="molecule type" value="Genomic_DNA"/>
</dbReference>
<protein>
    <submittedName>
        <fullName evidence="10">Glycosyltransferase</fullName>
    </submittedName>
</protein>
<keyword evidence="4" id="KW-0808">Transferase</keyword>
<gene>
    <name evidence="10" type="ORF">DC430_03530</name>
</gene>
<feature type="transmembrane region" description="Helical" evidence="8">
    <location>
        <begin position="297"/>
        <end position="314"/>
    </location>
</feature>
<keyword evidence="6 8" id="KW-1133">Transmembrane helix</keyword>
<feature type="transmembrane region" description="Helical" evidence="8">
    <location>
        <begin position="263"/>
        <end position="285"/>
    </location>
</feature>
<evidence type="ECO:0000256" key="5">
    <source>
        <dbReference type="ARBA" id="ARBA00022692"/>
    </source>
</evidence>
<dbReference type="PANTHER" id="PTHR33908">
    <property type="entry name" value="MANNOSYLTRANSFERASE YKCB-RELATED"/>
    <property type="match status" value="1"/>
</dbReference>
<keyword evidence="7 8" id="KW-0472">Membrane</keyword>
<evidence type="ECO:0000313" key="11">
    <source>
        <dbReference type="Proteomes" id="UP000244335"/>
    </source>
</evidence>
<feature type="transmembrane region" description="Helical" evidence="8">
    <location>
        <begin position="121"/>
        <end position="140"/>
    </location>
</feature>
<comment type="caution">
    <text evidence="10">The sequence shown here is derived from an EMBL/GenBank/DDBJ whole genome shotgun (WGS) entry which is preliminary data.</text>
</comment>
<dbReference type="GO" id="GO:0005886">
    <property type="term" value="C:plasma membrane"/>
    <property type="evidence" value="ECO:0007669"/>
    <property type="project" value="UniProtKB-SubCell"/>
</dbReference>
<reference evidence="10 11" key="1">
    <citation type="submission" date="2018-04" db="EMBL/GenBank/DDBJ databases">
        <authorList>
            <person name="Hagen T."/>
        </authorList>
    </citation>
    <scope>NUCLEOTIDE SEQUENCE [LARGE SCALE GENOMIC DNA]</scope>
    <source>
        <strain evidence="10 11">TPD7009</strain>
    </source>
</reference>
<feature type="transmembrane region" description="Helical" evidence="8">
    <location>
        <begin position="24"/>
        <end position="45"/>
    </location>
</feature>
<organism evidence="10 11">
    <name type="scientific">Rhizobium rhizogenes</name>
    <name type="common">Agrobacterium rhizogenes</name>
    <dbReference type="NCBI Taxonomy" id="359"/>
    <lineage>
        <taxon>Bacteria</taxon>
        <taxon>Pseudomonadati</taxon>
        <taxon>Pseudomonadota</taxon>
        <taxon>Alphaproteobacteria</taxon>
        <taxon>Hyphomicrobiales</taxon>
        <taxon>Rhizobiaceae</taxon>
        <taxon>Rhizobium/Agrobacterium group</taxon>
        <taxon>Rhizobium</taxon>
    </lineage>
</organism>
<dbReference type="GO" id="GO:0016763">
    <property type="term" value="F:pentosyltransferase activity"/>
    <property type="evidence" value="ECO:0007669"/>
    <property type="project" value="TreeGrafter"/>
</dbReference>
<evidence type="ECO:0000256" key="2">
    <source>
        <dbReference type="ARBA" id="ARBA00022475"/>
    </source>
</evidence>
<evidence type="ECO:0000256" key="6">
    <source>
        <dbReference type="ARBA" id="ARBA00022989"/>
    </source>
</evidence>
<name>A0AA92C6W9_RHIRH</name>
<accession>A0AA92C6W9</accession>
<feature type="transmembrane region" description="Helical" evidence="8">
    <location>
        <begin position="320"/>
        <end position="339"/>
    </location>
</feature>
<dbReference type="InterPro" id="IPR050297">
    <property type="entry name" value="LipidA_mod_glycosyltrf_83"/>
</dbReference>
<proteinExistence type="predicted"/>
<feature type="domain" description="Glycosyltransferase RgtA/B/C/D-like" evidence="9">
    <location>
        <begin position="70"/>
        <end position="235"/>
    </location>
</feature>
<evidence type="ECO:0000256" key="3">
    <source>
        <dbReference type="ARBA" id="ARBA00022676"/>
    </source>
</evidence>
<sequence length="504" mass="54834">MSGVAGQFHGTERIGGLETERSRWVAIAVFSVLGVTLFRIVCLAFDSTDLFVDEAQYWLWSREMAFGAYSKPPLIGWVIRLTTWIMGGEGTFDVRLAAPILHAMTAGAMFYLGRMIYDARIGALAAIIYITLPGVSLSSLLISTDTPMLLFIVVSLILWRKLSAIRTEGGPLALMLATGLGFAVGLGFLSKYAMAFLFPFVPLAAYLDRNWRVRWSHALLAGAVATLVVAPNLWWNYAHDFATARHTVSIAHWNAAGLKFGSALGFFGAQAGVVGPFVFIAMLMAMRDIRTPTVRSLCALSIPLLLLMTAQALISRAFANWAVGAYAAGLLLATPWLAARPHWLRASLILNAVVAIILPLLTIFGTELRLPNGDLALKRYLGRSALVSTAIADARRLDAHVLVASDRSFLAEMFYQLRDDHHIVPRAWNEGVEPPSSHYALLYPLQPGETANALLLSRADSLPACMKDEPPQAEWAATAGFMERATVGLWKIPASCLDGANHGP</sequence>
<evidence type="ECO:0000259" key="9">
    <source>
        <dbReference type="Pfam" id="PF13231"/>
    </source>
</evidence>
<evidence type="ECO:0000256" key="7">
    <source>
        <dbReference type="ARBA" id="ARBA00023136"/>
    </source>
</evidence>
<comment type="subcellular location">
    <subcellularLocation>
        <location evidence="1">Cell membrane</location>
        <topology evidence="1">Multi-pass membrane protein</topology>
    </subcellularLocation>
</comment>
<evidence type="ECO:0000256" key="1">
    <source>
        <dbReference type="ARBA" id="ARBA00004651"/>
    </source>
</evidence>
<dbReference type="RefSeq" id="WP_116492133.1">
    <property type="nucleotide sequence ID" value="NZ_QDFR01000001.1"/>
</dbReference>
<keyword evidence="2" id="KW-1003">Cell membrane</keyword>
<dbReference type="InterPro" id="IPR038731">
    <property type="entry name" value="RgtA/B/C-like"/>
</dbReference>
<feature type="transmembrane region" description="Helical" evidence="8">
    <location>
        <begin position="215"/>
        <end position="235"/>
    </location>
</feature>
<feature type="transmembrane region" description="Helical" evidence="8">
    <location>
        <begin position="346"/>
        <end position="365"/>
    </location>
</feature>
<feature type="transmembrane region" description="Helical" evidence="8">
    <location>
        <begin position="92"/>
        <end position="112"/>
    </location>
</feature>
<evidence type="ECO:0000313" key="10">
    <source>
        <dbReference type="EMBL" id="PVE56845.1"/>
    </source>
</evidence>
<keyword evidence="3" id="KW-0328">Glycosyltransferase</keyword>